<organism evidence="6 7">
    <name type="scientific">Amnimonas aquatica</name>
    <dbReference type="NCBI Taxonomy" id="2094561"/>
    <lineage>
        <taxon>Bacteria</taxon>
        <taxon>Pseudomonadati</taxon>
        <taxon>Pseudomonadota</taxon>
        <taxon>Gammaproteobacteria</taxon>
        <taxon>Moraxellales</taxon>
        <taxon>Moraxellaceae</taxon>
        <taxon>Amnimonas</taxon>
    </lineage>
</organism>
<name>A0A2P6AQW4_9GAMM</name>
<keyword evidence="7" id="KW-1185">Reference proteome</keyword>
<evidence type="ECO:0000259" key="5">
    <source>
        <dbReference type="Pfam" id="PF03466"/>
    </source>
</evidence>
<keyword evidence="2" id="KW-0805">Transcription regulation</keyword>
<dbReference type="EMBL" id="PTQZ01000258">
    <property type="protein sequence ID" value="PQA32863.1"/>
    <property type="molecule type" value="Genomic_DNA"/>
</dbReference>
<evidence type="ECO:0000256" key="1">
    <source>
        <dbReference type="ARBA" id="ARBA00009437"/>
    </source>
</evidence>
<feature type="domain" description="LysR substrate-binding" evidence="5">
    <location>
        <begin position="1"/>
        <end position="131"/>
    </location>
</feature>
<evidence type="ECO:0000313" key="7">
    <source>
        <dbReference type="Proteomes" id="UP000243900"/>
    </source>
</evidence>
<reference evidence="7" key="1">
    <citation type="submission" date="2018-02" db="EMBL/GenBank/DDBJ databases">
        <title>Genome sequencing of Solimonas sp. HR-BB.</title>
        <authorList>
            <person name="Lee Y."/>
            <person name="Jeon C.O."/>
        </authorList>
    </citation>
    <scope>NUCLEOTIDE SEQUENCE [LARGE SCALE GENOMIC DNA]</scope>
    <source>
        <strain evidence="7">HR-E</strain>
    </source>
</reference>
<evidence type="ECO:0000256" key="3">
    <source>
        <dbReference type="ARBA" id="ARBA00023125"/>
    </source>
</evidence>
<proteinExistence type="inferred from homology"/>
<dbReference type="PANTHER" id="PTHR30126:SF94">
    <property type="entry name" value="LYSR FAMILY TRANSCRIPTIONAL REGULATOR"/>
    <property type="match status" value="1"/>
</dbReference>
<comment type="similarity">
    <text evidence="1">Belongs to the LysR transcriptional regulatory family.</text>
</comment>
<dbReference type="PANTHER" id="PTHR30126">
    <property type="entry name" value="HTH-TYPE TRANSCRIPTIONAL REGULATOR"/>
    <property type="match status" value="1"/>
</dbReference>
<evidence type="ECO:0000256" key="2">
    <source>
        <dbReference type="ARBA" id="ARBA00023015"/>
    </source>
</evidence>
<dbReference type="SUPFAM" id="SSF53850">
    <property type="entry name" value="Periplasmic binding protein-like II"/>
    <property type="match status" value="1"/>
</dbReference>
<dbReference type="Pfam" id="PF03466">
    <property type="entry name" value="LysR_substrate"/>
    <property type="match status" value="1"/>
</dbReference>
<keyword evidence="4" id="KW-0804">Transcription</keyword>
<sequence length="135" mass="15073">MEDELVIFSAREHPLARLPRVTPADLTDAHWILREPGSGTREVFDNAISEHLPSLKVRLELGHTEAIRRAVEAGIGIGCASRMTLQESLAQGLTSVLPTPFLDLRRSFFILRHRNKYQTRGLLRFLAACQSAGTN</sequence>
<accession>A0A2P6AQW4</accession>
<dbReference type="Proteomes" id="UP000243900">
    <property type="component" value="Unassembled WGS sequence"/>
</dbReference>
<keyword evidence="3" id="KW-0238">DNA-binding</keyword>
<dbReference type="GO" id="GO:0006355">
    <property type="term" value="P:regulation of DNA-templated transcription"/>
    <property type="evidence" value="ECO:0007669"/>
    <property type="project" value="TreeGrafter"/>
</dbReference>
<dbReference type="AlphaFoldDB" id="A0A2P6AQW4"/>
<comment type="caution">
    <text evidence="6">The sequence shown here is derived from an EMBL/GenBank/DDBJ whole genome shotgun (WGS) entry which is preliminary data.</text>
</comment>
<dbReference type="GO" id="GO:0000976">
    <property type="term" value="F:transcription cis-regulatory region binding"/>
    <property type="evidence" value="ECO:0007669"/>
    <property type="project" value="TreeGrafter"/>
</dbReference>
<gene>
    <name evidence="6" type="ORF">C5O18_08760</name>
</gene>
<protein>
    <recommendedName>
        <fullName evidence="5">LysR substrate-binding domain-containing protein</fullName>
    </recommendedName>
</protein>
<dbReference type="Gene3D" id="3.40.190.290">
    <property type="match status" value="1"/>
</dbReference>
<evidence type="ECO:0000256" key="4">
    <source>
        <dbReference type="ARBA" id="ARBA00023163"/>
    </source>
</evidence>
<dbReference type="InterPro" id="IPR005119">
    <property type="entry name" value="LysR_subst-bd"/>
</dbReference>
<evidence type="ECO:0000313" key="6">
    <source>
        <dbReference type="EMBL" id="PQA32863.1"/>
    </source>
</evidence>